<dbReference type="eggNOG" id="ENOG502Z7ZQ">
    <property type="taxonomic scope" value="Bacteria"/>
</dbReference>
<dbReference type="EMBL" id="CP001322">
    <property type="protein sequence ID" value="ACL02516.1"/>
    <property type="molecule type" value="Genomic_DNA"/>
</dbReference>
<proteinExistence type="predicted"/>
<dbReference type="AlphaFoldDB" id="B8FHU9"/>
<evidence type="ECO:0000313" key="2">
    <source>
        <dbReference type="Proteomes" id="UP000000739"/>
    </source>
</evidence>
<dbReference type="RefSeq" id="WP_012609955.1">
    <property type="nucleotide sequence ID" value="NC_011768.1"/>
</dbReference>
<dbReference type="SUPFAM" id="SSF159245">
    <property type="entry name" value="AttH-like"/>
    <property type="match status" value="1"/>
</dbReference>
<evidence type="ECO:0000313" key="1">
    <source>
        <dbReference type="EMBL" id="ACL02516.1"/>
    </source>
</evidence>
<name>B8FHU9_DESAL</name>
<gene>
    <name evidence="1" type="ordered locus">Dalk_0811</name>
</gene>
<keyword evidence="2" id="KW-1185">Reference proteome</keyword>
<dbReference type="HOGENOM" id="CLU_071545_0_0_7"/>
<protein>
    <submittedName>
        <fullName evidence="1">Uncharacterized protein</fullName>
    </submittedName>
</protein>
<organism evidence="1 2">
    <name type="scientific">Desulfatibacillum aliphaticivorans</name>
    <dbReference type="NCBI Taxonomy" id="218208"/>
    <lineage>
        <taxon>Bacteria</taxon>
        <taxon>Pseudomonadati</taxon>
        <taxon>Thermodesulfobacteriota</taxon>
        <taxon>Desulfobacteria</taxon>
        <taxon>Desulfobacterales</taxon>
        <taxon>Desulfatibacillaceae</taxon>
        <taxon>Desulfatibacillum</taxon>
    </lineage>
</organism>
<dbReference type="KEGG" id="dal:Dalk_0811"/>
<reference evidence="1 2" key="1">
    <citation type="journal article" date="2012" name="Environ. Microbiol.">
        <title>The genome sequence of Desulfatibacillum alkenivorans AK-01: a blueprint for anaerobic alkane oxidation.</title>
        <authorList>
            <person name="Callaghan A.V."/>
            <person name="Morris B.E."/>
            <person name="Pereira I.A."/>
            <person name="McInerney M.J."/>
            <person name="Austin R.N."/>
            <person name="Groves J.T."/>
            <person name="Kukor J.J."/>
            <person name="Suflita J.M."/>
            <person name="Young L.Y."/>
            <person name="Zylstra G.J."/>
            <person name="Wawrik B."/>
        </authorList>
    </citation>
    <scope>NUCLEOTIDE SEQUENCE [LARGE SCALE GENOMIC DNA]</scope>
    <source>
        <strain evidence="1 2">AK-01</strain>
    </source>
</reference>
<sequence>MQATRDDANKTRYAPGQKQGHYESYFLRANHPAKPQAFWIRYTIFSPNDEPDKAIGEVWAMVFDKETGKHTAAKNEVPITRTSFSKSGLQSKIGDCTLDGGALKGSAKTGGNEISWDLVYTGYAPPLLLLAEKLYEAGLPKAKACVPLPFASFSGAITVNDQEWKLEEWIGSQNHNWGTKHTDLYAWGQVAGFDNSPDSFLELATARLKFGPVWTPYMTVVVLRHKGKEYALNTIPQSLMAQGKFDYFTWDFHSKCKEFSIRGRVEAQVEDFVGLTYYNPPGGVKHCLNSKIARCEIDLIDNYGETAHLYTNNRAAFEILTDKRDHGVKIMV</sequence>
<accession>B8FHU9</accession>
<dbReference type="Proteomes" id="UP000000739">
    <property type="component" value="Chromosome"/>
</dbReference>